<comment type="pathway">
    <text evidence="3">Purine metabolism; urate degradation; (S)-allantoin from urate: step 3/3.</text>
</comment>
<dbReference type="UniPathway" id="UPA00394">
    <property type="reaction ID" value="UER00652"/>
</dbReference>
<comment type="catalytic activity">
    <reaction evidence="1">
        <text>5-hydroxy-2-oxo-4-ureido-2,5-dihydro-1H-imidazole-5-carboxylate + H(+) = (S)-allantoin + CO2</text>
        <dbReference type="Rhea" id="RHEA:26301"/>
        <dbReference type="ChEBI" id="CHEBI:15378"/>
        <dbReference type="ChEBI" id="CHEBI:15678"/>
        <dbReference type="ChEBI" id="CHEBI:16526"/>
        <dbReference type="ChEBI" id="CHEBI:58639"/>
        <dbReference type="EC" id="4.1.1.97"/>
    </reaction>
</comment>
<evidence type="ECO:0000259" key="11">
    <source>
        <dbReference type="Pfam" id="PF09349"/>
    </source>
</evidence>
<dbReference type="Gene3D" id="1.10.3330.10">
    <property type="entry name" value="Oxo-4-hydroxy-4-carboxy-5-ureidoimidazoline decarboxylase"/>
    <property type="match status" value="1"/>
</dbReference>
<name>A0A553PQC8_TIGCA</name>
<dbReference type="EMBL" id="VCGU01000002">
    <property type="protein sequence ID" value="TRY79887.1"/>
    <property type="molecule type" value="Genomic_DNA"/>
</dbReference>
<dbReference type="Proteomes" id="UP000318571">
    <property type="component" value="Chromosome 6"/>
</dbReference>
<dbReference type="Pfam" id="PF09349">
    <property type="entry name" value="OHCU_decarbox"/>
    <property type="match status" value="1"/>
</dbReference>
<keyword evidence="13" id="KW-1185">Reference proteome</keyword>
<reference evidence="12 13" key="1">
    <citation type="journal article" date="2018" name="Nat. Ecol. Evol.">
        <title>Genomic signatures of mitonuclear coevolution across populations of Tigriopus californicus.</title>
        <authorList>
            <person name="Barreto F.S."/>
            <person name="Watson E.T."/>
            <person name="Lima T.G."/>
            <person name="Willett C.S."/>
            <person name="Edmands S."/>
            <person name="Li W."/>
            <person name="Burton R.S."/>
        </authorList>
    </citation>
    <scope>NUCLEOTIDE SEQUENCE [LARGE SCALE GENOMIC DNA]</scope>
    <source>
        <strain evidence="12 13">San Diego</strain>
    </source>
</reference>
<organism evidence="12 13">
    <name type="scientific">Tigriopus californicus</name>
    <name type="common">Marine copepod</name>
    <dbReference type="NCBI Taxonomy" id="6832"/>
    <lineage>
        <taxon>Eukaryota</taxon>
        <taxon>Metazoa</taxon>
        <taxon>Ecdysozoa</taxon>
        <taxon>Arthropoda</taxon>
        <taxon>Crustacea</taxon>
        <taxon>Multicrustacea</taxon>
        <taxon>Hexanauplia</taxon>
        <taxon>Copepoda</taxon>
        <taxon>Harpacticoida</taxon>
        <taxon>Harpacticidae</taxon>
        <taxon>Tigriopus</taxon>
    </lineage>
</organism>
<dbReference type="PANTHER" id="PTHR43466:SF1">
    <property type="entry name" value="2-OXO-4-HYDROXY-4-CARBOXY-5-UREIDOIMIDAZOLINE DECARBOXYLASE-RELATED"/>
    <property type="match status" value="1"/>
</dbReference>
<comment type="caution">
    <text evidence="12">The sequence shown here is derived from an EMBL/GenBank/DDBJ whole genome shotgun (WGS) entry which is preliminary data.</text>
</comment>
<dbReference type="InterPro" id="IPR036778">
    <property type="entry name" value="OHCU_decarboxylase_sf"/>
</dbReference>
<keyword evidence="8" id="KW-0456">Lyase</keyword>
<dbReference type="AlphaFoldDB" id="A0A553PQC8"/>
<dbReference type="GO" id="GO:0000255">
    <property type="term" value="P:allantoin metabolic process"/>
    <property type="evidence" value="ECO:0007669"/>
    <property type="project" value="InterPro"/>
</dbReference>
<dbReference type="GO" id="GO:0051997">
    <property type="term" value="F:2-oxo-4-hydroxy-4-carboxy-5-ureidoimidazoline decarboxylase activity"/>
    <property type="evidence" value="ECO:0007669"/>
    <property type="project" value="UniProtKB-EC"/>
</dbReference>
<dbReference type="OrthoDB" id="9970124at2759"/>
<dbReference type="PANTHER" id="PTHR43466">
    <property type="entry name" value="2-OXO-4-HYDROXY-4-CARBOXY-5-UREIDOIMIDAZOLINE DECARBOXYLASE-RELATED"/>
    <property type="match status" value="1"/>
</dbReference>
<gene>
    <name evidence="12" type="ORF">TCAL_13810</name>
</gene>
<evidence type="ECO:0000256" key="3">
    <source>
        <dbReference type="ARBA" id="ARBA00004754"/>
    </source>
</evidence>
<protein>
    <recommendedName>
        <fullName evidence="5">2-oxo-4-hydroxy-4-carboxy-5-ureidoimidazoline decarboxylase</fullName>
        <ecNumber evidence="5">4.1.1.97</ecNumber>
    </recommendedName>
    <alternativeName>
        <fullName evidence="10">Parahox neighbor</fullName>
    </alternativeName>
    <alternativeName>
        <fullName evidence="9">Ureidoimidazoline (2-oxo-4-hydroxy-4-carboxy-5-) decarboxylase</fullName>
    </alternativeName>
</protein>
<proteinExistence type="inferred from homology"/>
<evidence type="ECO:0000313" key="13">
    <source>
        <dbReference type="Proteomes" id="UP000318571"/>
    </source>
</evidence>
<dbReference type="GO" id="GO:0019628">
    <property type="term" value="P:urate catabolic process"/>
    <property type="evidence" value="ECO:0007669"/>
    <property type="project" value="UniProtKB-UniPathway"/>
</dbReference>
<evidence type="ECO:0000256" key="8">
    <source>
        <dbReference type="ARBA" id="ARBA00023239"/>
    </source>
</evidence>
<evidence type="ECO:0000256" key="10">
    <source>
        <dbReference type="ARBA" id="ARBA00032116"/>
    </source>
</evidence>
<keyword evidence="7" id="KW-0210">Decarboxylase</keyword>
<evidence type="ECO:0000256" key="1">
    <source>
        <dbReference type="ARBA" id="ARBA00001163"/>
    </source>
</evidence>
<dbReference type="NCBIfam" id="TIGR03164">
    <property type="entry name" value="UHCUDC"/>
    <property type="match status" value="1"/>
</dbReference>
<dbReference type="SUPFAM" id="SSF158694">
    <property type="entry name" value="UraD-Like"/>
    <property type="match status" value="1"/>
</dbReference>
<evidence type="ECO:0000256" key="5">
    <source>
        <dbReference type="ARBA" id="ARBA00012257"/>
    </source>
</evidence>
<evidence type="ECO:0000313" key="12">
    <source>
        <dbReference type="EMBL" id="TRY79887.1"/>
    </source>
</evidence>
<dbReference type="InterPro" id="IPR018020">
    <property type="entry name" value="OHCU_decarboxylase"/>
</dbReference>
<comment type="function">
    <text evidence="2">Catalyzes the stereoselective decarboxylation of 2-oxo-4-hydroxy-4-carboxy-5-ureidoimidazoline (OHCU) to (S)-allantoin.</text>
</comment>
<evidence type="ECO:0000256" key="9">
    <source>
        <dbReference type="ARBA" id="ARBA00030624"/>
    </source>
</evidence>
<dbReference type="InterPro" id="IPR017580">
    <property type="entry name" value="OHCU_decarboxylase-1"/>
</dbReference>
<accession>A0A553PQC8</accession>
<evidence type="ECO:0000256" key="7">
    <source>
        <dbReference type="ARBA" id="ARBA00022793"/>
    </source>
</evidence>
<evidence type="ECO:0000256" key="6">
    <source>
        <dbReference type="ARBA" id="ARBA00022631"/>
    </source>
</evidence>
<dbReference type="OMA" id="RCQNERA"/>
<evidence type="ECO:0000256" key="4">
    <source>
        <dbReference type="ARBA" id="ARBA00005793"/>
    </source>
</evidence>
<dbReference type="STRING" id="6832.A0A553PQC8"/>
<dbReference type="EC" id="4.1.1.97" evidence="5"/>
<sequence>MDHLNQMSKEEFINTFKNVVEYTPETATFLVLHRPFQCVDSIILGVSKYLDQQNGQKLRDILNSHPDLCGRLAMQNKLSIESTSEQSGTGLLGLSPKDQQRISELNAMYRSSFGFPFVICVRLSNFKLIMYELERRLKNSSEVELINGIEQVKKIAALRIRDICAKL</sequence>
<dbReference type="GO" id="GO:0006144">
    <property type="term" value="P:purine nucleobase metabolic process"/>
    <property type="evidence" value="ECO:0007669"/>
    <property type="project" value="UniProtKB-KW"/>
</dbReference>
<evidence type="ECO:0000256" key="2">
    <source>
        <dbReference type="ARBA" id="ARBA00002506"/>
    </source>
</evidence>
<dbReference type="GO" id="GO:0005777">
    <property type="term" value="C:peroxisome"/>
    <property type="evidence" value="ECO:0007669"/>
    <property type="project" value="TreeGrafter"/>
</dbReference>
<comment type="similarity">
    <text evidence="4">Belongs to the OHCU decarboxylase family.</text>
</comment>
<keyword evidence="6" id="KW-0659">Purine metabolism</keyword>
<feature type="domain" description="Oxo-4-hydroxy-4-carboxy-5-ureidoimidazoline decarboxylase" evidence="11">
    <location>
        <begin position="5"/>
        <end position="161"/>
    </location>
</feature>